<dbReference type="AlphaFoldDB" id="A0ABD3V329"/>
<organism evidence="1 2">
    <name type="scientific">Sinanodonta woodiana</name>
    <name type="common">Chinese pond mussel</name>
    <name type="synonym">Anodonta woodiana</name>
    <dbReference type="NCBI Taxonomy" id="1069815"/>
    <lineage>
        <taxon>Eukaryota</taxon>
        <taxon>Metazoa</taxon>
        <taxon>Spiralia</taxon>
        <taxon>Lophotrochozoa</taxon>
        <taxon>Mollusca</taxon>
        <taxon>Bivalvia</taxon>
        <taxon>Autobranchia</taxon>
        <taxon>Heteroconchia</taxon>
        <taxon>Palaeoheterodonta</taxon>
        <taxon>Unionida</taxon>
        <taxon>Unionoidea</taxon>
        <taxon>Unionidae</taxon>
        <taxon>Unioninae</taxon>
        <taxon>Sinanodonta</taxon>
    </lineage>
</organism>
<comment type="caution">
    <text evidence="1">The sequence shown here is derived from an EMBL/GenBank/DDBJ whole genome shotgun (WGS) entry which is preliminary data.</text>
</comment>
<sequence>EKKTMPIKVYVWFPHSDNVGHSSMTLSDGTHISWWPSNKNVKKKSNLKSILSSPASLSQNLEEDSFLEDNMQPNITYTLPDGFINEAVISIWWGSFSSNGAYRVLDQNCCHVVFKALEAGGAWRLITDEDVKSRGQTLLQPADIDTLVNKLVMFLH</sequence>
<accession>A0ABD3V329</accession>
<reference evidence="1 2" key="1">
    <citation type="submission" date="2024-11" db="EMBL/GenBank/DDBJ databases">
        <title>Chromosome-level genome assembly of the freshwater bivalve Anodonta woodiana.</title>
        <authorList>
            <person name="Chen X."/>
        </authorList>
    </citation>
    <scope>NUCLEOTIDE SEQUENCE [LARGE SCALE GENOMIC DNA]</scope>
    <source>
        <strain evidence="1">MN2024</strain>
        <tissue evidence="1">Gills</tissue>
    </source>
</reference>
<protein>
    <submittedName>
        <fullName evidence="1">Uncharacterized protein</fullName>
    </submittedName>
</protein>
<proteinExistence type="predicted"/>
<evidence type="ECO:0000313" key="2">
    <source>
        <dbReference type="Proteomes" id="UP001634394"/>
    </source>
</evidence>
<name>A0ABD3V329_SINWO</name>
<gene>
    <name evidence="1" type="ORF">ACJMK2_014230</name>
</gene>
<evidence type="ECO:0000313" key="1">
    <source>
        <dbReference type="EMBL" id="KAL3854998.1"/>
    </source>
</evidence>
<dbReference type="EMBL" id="JBJQND010000014">
    <property type="protein sequence ID" value="KAL3854998.1"/>
    <property type="molecule type" value="Genomic_DNA"/>
</dbReference>
<dbReference type="Proteomes" id="UP001634394">
    <property type="component" value="Unassembled WGS sequence"/>
</dbReference>
<keyword evidence="2" id="KW-1185">Reference proteome</keyword>
<feature type="non-terminal residue" evidence="1">
    <location>
        <position position="1"/>
    </location>
</feature>